<keyword evidence="3" id="KW-1185">Reference proteome</keyword>
<sequence length="41" mass="4308">MSVAFDWIRQGYLSGDPVATALFIGLFAVGGVWTLISGGSF</sequence>
<gene>
    <name evidence="2" type="ORF">SAMN05445060_1364</name>
</gene>
<dbReference type="EMBL" id="FTNT01000003">
    <property type="protein sequence ID" value="SIR88077.1"/>
    <property type="molecule type" value="Genomic_DNA"/>
</dbReference>
<evidence type="ECO:0000256" key="1">
    <source>
        <dbReference type="SAM" id="Phobius"/>
    </source>
</evidence>
<feature type="transmembrane region" description="Helical" evidence="1">
    <location>
        <begin position="18"/>
        <end position="36"/>
    </location>
</feature>
<dbReference type="AlphaFoldDB" id="A0A1N7EJ47"/>
<dbReference type="RefSeq" id="WP_268811117.1">
    <property type="nucleotide sequence ID" value="NZ_FTNT01000003.1"/>
</dbReference>
<evidence type="ECO:0000313" key="2">
    <source>
        <dbReference type="EMBL" id="SIR88077.1"/>
    </source>
</evidence>
<keyword evidence="1" id="KW-0812">Transmembrane</keyword>
<keyword evidence="1" id="KW-0472">Membrane</keyword>
<name>A0A1N7EJ47_9NOCA</name>
<accession>A0A1N7EJ47</accession>
<keyword evidence="1" id="KW-1133">Transmembrane helix</keyword>
<organism evidence="2 3">
    <name type="scientific">Williamsia sterculiae</name>
    <dbReference type="NCBI Taxonomy" id="1344003"/>
    <lineage>
        <taxon>Bacteria</taxon>
        <taxon>Bacillati</taxon>
        <taxon>Actinomycetota</taxon>
        <taxon>Actinomycetes</taxon>
        <taxon>Mycobacteriales</taxon>
        <taxon>Nocardiaceae</taxon>
        <taxon>Williamsia</taxon>
    </lineage>
</organism>
<proteinExistence type="predicted"/>
<protein>
    <submittedName>
        <fullName evidence="2">Uncharacterized protein</fullName>
    </submittedName>
</protein>
<evidence type="ECO:0000313" key="3">
    <source>
        <dbReference type="Proteomes" id="UP000186218"/>
    </source>
</evidence>
<reference evidence="2 3" key="1">
    <citation type="submission" date="2017-01" db="EMBL/GenBank/DDBJ databases">
        <authorList>
            <person name="Mah S.A."/>
            <person name="Swanson W.J."/>
            <person name="Moy G.W."/>
            <person name="Vacquier V.D."/>
        </authorList>
    </citation>
    <scope>NUCLEOTIDE SEQUENCE [LARGE SCALE GENOMIC DNA]</scope>
    <source>
        <strain evidence="2 3">CPCC 203464</strain>
    </source>
</reference>
<dbReference type="Proteomes" id="UP000186218">
    <property type="component" value="Unassembled WGS sequence"/>
</dbReference>